<gene>
    <name evidence="7" type="ORF">CTAYLR_000824</name>
</gene>
<comment type="caution">
    <text evidence="7">The sequence shown here is derived from an EMBL/GenBank/DDBJ whole genome shotgun (WGS) entry which is preliminary data.</text>
</comment>
<organism evidence="7 8">
    <name type="scientific">Chrysophaeum taylorii</name>
    <dbReference type="NCBI Taxonomy" id="2483200"/>
    <lineage>
        <taxon>Eukaryota</taxon>
        <taxon>Sar</taxon>
        <taxon>Stramenopiles</taxon>
        <taxon>Ochrophyta</taxon>
        <taxon>Pelagophyceae</taxon>
        <taxon>Pelagomonadales</taxon>
        <taxon>Pelagomonadaceae</taxon>
        <taxon>Chrysophaeum</taxon>
    </lineage>
</organism>
<keyword evidence="4" id="KW-1133">Transmembrane helix</keyword>
<sequence length="187" mass="20886">MVAAFRRVGAILRGSPVLTSMGVTGAKAFLADAMVQRIWEKREALDLKRSVVFGSFGCLYQGLFQYFAFNHVLEGAFPGVRPRVVLIKVALTNAILDPCFFFPSFYSLKEALAAQRLDAAVVMAALDEYHSNYMNDWLNSWAVWLPAHAITYGVIPIEWRIPWVAAVSFGYVCILSSTRGEVSRTIR</sequence>
<evidence type="ECO:0000313" key="7">
    <source>
        <dbReference type="EMBL" id="KAJ8614457.1"/>
    </source>
</evidence>
<comment type="subcellular location">
    <subcellularLocation>
        <location evidence="1">Membrane</location>
        <topology evidence="1">Multi-pass membrane protein</topology>
    </subcellularLocation>
</comment>
<dbReference type="Proteomes" id="UP001230188">
    <property type="component" value="Unassembled WGS sequence"/>
</dbReference>
<dbReference type="PANTHER" id="PTHR11266">
    <property type="entry name" value="PEROXISOMAL MEMBRANE PROTEIN 2, PXMP2 MPV17"/>
    <property type="match status" value="1"/>
</dbReference>
<reference evidence="7" key="1">
    <citation type="submission" date="2023-01" db="EMBL/GenBank/DDBJ databases">
        <title>Metagenome sequencing of chrysophaentin producing Chrysophaeum taylorii.</title>
        <authorList>
            <person name="Davison J."/>
            <person name="Bewley C."/>
        </authorList>
    </citation>
    <scope>NUCLEOTIDE SEQUENCE</scope>
    <source>
        <strain evidence="7">NIES-1699</strain>
    </source>
</reference>
<evidence type="ECO:0000256" key="6">
    <source>
        <dbReference type="RuleBase" id="RU363053"/>
    </source>
</evidence>
<evidence type="ECO:0000256" key="2">
    <source>
        <dbReference type="ARBA" id="ARBA00006824"/>
    </source>
</evidence>
<name>A0AAD7XS62_9STRA</name>
<evidence type="ECO:0000256" key="5">
    <source>
        <dbReference type="ARBA" id="ARBA00023136"/>
    </source>
</evidence>
<keyword evidence="8" id="KW-1185">Reference proteome</keyword>
<dbReference type="Pfam" id="PF04117">
    <property type="entry name" value="Mpv17_PMP22"/>
    <property type="match status" value="1"/>
</dbReference>
<protein>
    <submittedName>
        <fullName evidence="7">Uncharacterized protein</fullName>
    </submittedName>
</protein>
<comment type="similarity">
    <text evidence="2 6">Belongs to the peroxisomal membrane protein PXMP2/4 family.</text>
</comment>
<keyword evidence="5" id="KW-0472">Membrane</keyword>
<evidence type="ECO:0000256" key="3">
    <source>
        <dbReference type="ARBA" id="ARBA00022692"/>
    </source>
</evidence>
<dbReference type="GO" id="GO:0016020">
    <property type="term" value="C:membrane"/>
    <property type="evidence" value="ECO:0007669"/>
    <property type="project" value="UniProtKB-SubCell"/>
</dbReference>
<evidence type="ECO:0000256" key="4">
    <source>
        <dbReference type="ARBA" id="ARBA00022989"/>
    </source>
</evidence>
<dbReference type="EMBL" id="JAQMWT010000005">
    <property type="protein sequence ID" value="KAJ8614457.1"/>
    <property type="molecule type" value="Genomic_DNA"/>
</dbReference>
<dbReference type="InterPro" id="IPR007248">
    <property type="entry name" value="Mpv17_PMP22"/>
</dbReference>
<proteinExistence type="inferred from homology"/>
<evidence type="ECO:0000256" key="1">
    <source>
        <dbReference type="ARBA" id="ARBA00004141"/>
    </source>
</evidence>
<accession>A0AAD7XS62</accession>
<evidence type="ECO:0000313" key="8">
    <source>
        <dbReference type="Proteomes" id="UP001230188"/>
    </source>
</evidence>
<dbReference type="GO" id="GO:0005737">
    <property type="term" value="C:cytoplasm"/>
    <property type="evidence" value="ECO:0007669"/>
    <property type="project" value="TreeGrafter"/>
</dbReference>
<dbReference type="AlphaFoldDB" id="A0AAD7XS62"/>
<dbReference type="PANTHER" id="PTHR11266:SF21">
    <property type="entry name" value="ACT DOMAIN-CONTAINING PROTEIN"/>
    <property type="match status" value="1"/>
</dbReference>
<keyword evidence="3" id="KW-0812">Transmembrane</keyword>